<dbReference type="EMBL" id="NGAF01000018">
    <property type="protein sequence ID" value="OXR41601.1"/>
    <property type="molecule type" value="Genomic_DNA"/>
</dbReference>
<feature type="region of interest" description="Disordered" evidence="1">
    <location>
        <begin position="1"/>
        <end position="33"/>
    </location>
</feature>
<dbReference type="Proteomes" id="UP000215506">
    <property type="component" value="Unassembled WGS sequence"/>
</dbReference>
<evidence type="ECO:0000256" key="1">
    <source>
        <dbReference type="SAM" id="MobiDB-lite"/>
    </source>
</evidence>
<comment type="caution">
    <text evidence="2">The sequence shown here is derived from an EMBL/GenBank/DDBJ whole genome shotgun (WGS) entry which is preliminary data.</text>
</comment>
<evidence type="ECO:0000313" key="3">
    <source>
        <dbReference type="Proteomes" id="UP000215506"/>
    </source>
</evidence>
<evidence type="ECO:0000313" key="2">
    <source>
        <dbReference type="EMBL" id="OXR41601.1"/>
    </source>
</evidence>
<gene>
    <name evidence="2" type="ORF">B7C42_06242</name>
</gene>
<organism evidence="2 3">
    <name type="scientific">Nocardia cerradoensis</name>
    <dbReference type="NCBI Taxonomy" id="85688"/>
    <lineage>
        <taxon>Bacteria</taxon>
        <taxon>Bacillati</taxon>
        <taxon>Actinomycetota</taxon>
        <taxon>Actinomycetes</taxon>
        <taxon>Mycobacteriales</taxon>
        <taxon>Nocardiaceae</taxon>
        <taxon>Nocardia</taxon>
    </lineage>
</organism>
<accession>A0A231GYK0</accession>
<keyword evidence="3" id="KW-1185">Reference proteome</keyword>
<name>A0A231GYK0_9NOCA</name>
<sequence length="48" mass="4887">MRSAPSETGAVRGTAQRLFTATATTPPSPPAWAVMVGIARPPTGHRAG</sequence>
<dbReference type="AlphaFoldDB" id="A0A231GYK0"/>
<protein>
    <submittedName>
        <fullName evidence="2">Uncharacterized protein</fullName>
    </submittedName>
</protein>
<proteinExistence type="predicted"/>
<reference evidence="2 3" key="1">
    <citation type="submission" date="2017-07" db="EMBL/GenBank/DDBJ databases">
        <title>First draft Genome Sequence of Nocardia cerradoensis isolated from human infection.</title>
        <authorList>
            <person name="Carrasco G."/>
        </authorList>
    </citation>
    <scope>NUCLEOTIDE SEQUENCE [LARGE SCALE GENOMIC DNA]</scope>
    <source>
        <strain evidence="2 3">CNM20130759</strain>
    </source>
</reference>